<dbReference type="Proteomes" id="UP000886289">
    <property type="component" value="Unassembled WGS sequence"/>
</dbReference>
<dbReference type="CDD" id="cd22529">
    <property type="entry name" value="KH-II_NusA_rpt2"/>
    <property type="match status" value="1"/>
</dbReference>
<keyword evidence="5 7" id="KW-0805">Transcription regulation</keyword>
<dbReference type="SMART" id="SM00316">
    <property type="entry name" value="S1"/>
    <property type="match status" value="1"/>
</dbReference>
<evidence type="ECO:0000259" key="8">
    <source>
        <dbReference type="PROSITE" id="PS50126"/>
    </source>
</evidence>
<dbReference type="Gene3D" id="2.40.50.140">
    <property type="entry name" value="Nucleic acid-binding proteins"/>
    <property type="match status" value="1"/>
</dbReference>
<comment type="similarity">
    <text evidence="7">Belongs to the NusA family.</text>
</comment>
<dbReference type="GO" id="GO:0005829">
    <property type="term" value="C:cytosol"/>
    <property type="evidence" value="ECO:0007669"/>
    <property type="project" value="TreeGrafter"/>
</dbReference>
<dbReference type="PANTHER" id="PTHR22648:SF0">
    <property type="entry name" value="TRANSCRIPTION TERMINATION_ANTITERMINATION PROTEIN NUSA"/>
    <property type="match status" value="1"/>
</dbReference>
<protein>
    <recommendedName>
        <fullName evidence="7">Transcription termination/antitermination protein NusA</fullName>
    </recommendedName>
</protein>
<dbReference type="InterPro" id="IPR012340">
    <property type="entry name" value="NA-bd_OB-fold"/>
</dbReference>
<proteinExistence type="inferred from homology"/>
<comment type="subunit">
    <text evidence="7">Monomer. Binds directly to the core enzyme of the DNA-dependent RNA polymerase and to nascent RNA.</text>
</comment>
<dbReference type="InterPro" id="IPR036555">
    <property type="entry name" value="NusA_N_sf"/>
</dbReference>
<dbReference type="PANTHER" id="PTHR22648">
    <property type="entry name" value="TRANSCRIPTION TERMINATION FACTOR NUSA"/>
    <property type="match status" value="1"/>
</dbReference>
<dbReference type="PROSITE" id="PS50126">
    <property type="entry name" value="S1"/>
    <property type="match status" value="1"/>
</dbReference>
<dbReference type="Gene3D" id="1.10.150.20">
    <property type="entry name" value="5' to 3' exonuclease, C-terminal subdomain"/>
    <property type="match status" value="1"/>
</dbReference>
<dbReference type="InterPro" id="IPR015946">
    <property type="entry name" value="KH_dom-like_a/b"/>
</dbReference>
<dbReference type="InterPro" id="IPR030842">
    <property type="entry name" value="TF_NusA_bacterial"/>
</dbReference>
<dbReference type="Pfam" id="PF13184">
    <property type="entry name" value="KH_NusA_1st"/>
    <property type="match status" value="1"/>
</dbReference>
<keyword evidence="1 7" id="KW-0806">Transcription termination</keyword>
<evidence type="ECO:0000256" key="6">
    <source>
        <dbReference type="ARBA" id="ARBA00023163"/>
    </source>
</evidence>
<organism evidence="9">
    <name type="scientific">Desulfofervidus auxilii</name>
    <dbReference type="NCBI Taxonomy" id="1621989"/>
    <lineage>
        <taxon>Bacteria</taxon>
        <taxon>Pseudomonadati</taxon>
        <taxon>Thermodesulfobacteriota</taxon>
        <taxon>Candidatus Desulfofervidia</taxon>
        <taxon>Candidatus Desulfofervidales</taxon>
        <taxon>Candidatus Desulfofervidaceae</taxon>
        <taxon>Candidatus Desulfofervidus</taxon>
    </lineage>
</organism>
<dbReference type="InterPro" id="IPR025249">
    <property type="entry name" value="TF_NusA_KH_1st"/>
</dbReference>
<evidence type="ECO:0000313" key="9">
    <source>
        <dbReference type="EMBL" id="HDD44521.1"/>
    </source>
</evidence>
<evidence type="ECO:0000256" key="2">
    <source>
        <dbReference type="ARBA" id="ARBA00022490"/>
    </source>
</evidence>
<dbReference type="SMART" id="SM00322">
    <property type="entry name" value="KH"/>
    <property type="match status" value="2"/>
</dbReference>
<evidence type="ECO:0000256" key="3">
    <source>
        <dbReference type="ARBA" id="ARBA00022814"/>
    </source>
</evidence>
<dbReference type="InterPro" id="IPR009019">
    <property type="entry name" value="KH_sf_prok-type"/>
</dbReference>
<dbReference type="InterPro" id="IPR004087">
    <property type="entry name" value="KH_dom"/>
</dbReference>
<dbReference type="CDD" id="cd02134">
    <property type="entry name" value="KH-II_NusA_rpt1"/>
    <property type="match status" value="1"/>
</dbReference>
<dbReference type="HAMAP" id="MF_00945_B">
    <property type="entry name" value="NusA_B"/>
    <property type="match status" value="1"/>
</dbReference>
<comment type="subcellular location">
    <subcellularLocation>
        <location evidence="7">Cytoplasm</location>
    </subcellularLocation>
</comment>
<dbReference type="GO" id="GO:0003700">
    <property type="term" value="F:DNA-binding transcription factor activity"/>
    <property type="evidence" value="ECO:0007669"/>
    <property type="project" value="InterPro"/>
</dbReference>
<dbReference type="AlphaFoldDB" id="A0A7C0Y4Z9"/>
<keyword evidence="2 7" id="KW-0963">Cytoplasm</keyword>
<name>A0A7C0Y4Z9_DESA2</name>
<reference evidence="9" key="1">
    <citation type="journal article" date="2020" name="mSystems">
        <title>Genome- and Community-Level Interaction Insights into Carbon Utilization and Element Cycling Functions of Hydrothermarchaeota in Hydrothermal Sediment.</title>
        <authorList>
            <person name="Zhou Z."/>
            <person name="Liu Y."/>
            <person name="Xu W."/>
            <person name="Pan J."/>
            <person name="Luo Z.H."/>
            <person name="Li M."/>
        </authorList>
    </citation>
    <scope>NUCLEOTIDE SEQUENCE [LARGE SCALE GENOMIC DNA]</scope>
    <source>
        <strain evidence="9">HyVt-233</strain>
    </source>
</reference>
<accession>A0A7C0Y4Z9</accession>
<dbReference type="Pfam" id="PF08529">
    <property type="entry name" value="NusA_N"/>
    <property type="match status" value="1"/>
</dbReference>
<dbReference type="FunFam" id="3.30.300.20:FF:000002">
    <property type="entry name" value="Transcription termination/antitermination protein NusA"/>
    <property type="match status" value="1"/>
</dbReference>
<dbReference type="GO" id="GO:0000166">
    <property type="term" value="F:nucleotide binding"/>
    <property type="evidence" value="ECO:0007669"/>
    <property type="project" value="InterPro"/>
</dbReference>
<dbReference type="GO" id="GO:0031564">
    <property type="term" value="P:transcription antitermination"/>
    <property type="evidence" value="ECO:0007669"/>
    <property type="project" value="UniProtKB-UniRule"/>
</dbReference>
<evidence type="ECO:0000256" key="5">
    <source>
        <dbReference type="ARBA" id="ARBA00023015"/>
    </source>
</evidence>
<dbReference type="Pfam" id="PF26594">
    <property type="entry name" value="KH_NusA_2nd"/>
    <property type="match status" value="1"/>
</dbReference>
<evidence type="ECO:0000256" key="1">
    <source>
        <dbReference type="ARBA" id="ARBA00022472"/>
    </source>
</evidence>
<dbReference type="Gene3D" id="3.30.1480.10">
    <property type="entry name" value="NusA, N-terminal domain"/>
    <property type="match status" value="1"/>
</dbReference>
<dbReference type="InterPro" id="IPR058582">
    <property type="entry name" value="KH_NusA_2nd"/>
</dbReference>
<keyword evidence="6 7" id="KW-0804">Transcription</keyword>
<evidence type="ECO:0000256" key="4">
    <source>
        <dbReference type="ARBA" id="ARBA00022884"/>
    </source>
</evidence>
<dbReference type="SUPFAM" id="SSF69705">
    <property type="entry name" value="Transcription factor NusA, N-terminal domain"/>
    <property type="match status" value="1"/>
</dbReference>
<feature type="domain" description="S1 motif" evidence="8">
    <location>
        <begin position="135"/>
        <end position="200"/>
    </location>
</feature>
<dbReference type="SUPFAM" id="SSF47794">
    <property type="entry name" value="Rad51 N-terminal domain-like"/>
    <property type="match status" value="1"/>
</dbReference>
<keyword evidence="4 7" id="KW-0694">RNA-binding</keyword>
<evidence type="ECO:0000256" key="7">
    <source>
        <dbReference type="HAMAP-Rule" id="MF_00945"/>
    </source>
</evidence>
<dbReference type="FunFam" id="3.30.300.20:FF:000005">
    <property type="entry name" value="Transcription termination/antitermination protein NusA"/>
    <property type="match status" value="1"/>
</dbReference>
<keyword evidence="3 7" id="KW-0889">Transcription antitermination</keyword>
<dbReference type="SUPFAM" id="SSF54814">
    <property type="entry name" value="Prokaryotic type KH domain (KH-domain type II)"/>
    <property type="match status" value="2"/>
</dbReference>
<dbReference type="InterPro" id="IPR013735">
    <property type="entry name" value="TF_NusA_N"/>
</dbReference>
<dbReference type="CDD" id="cd04455">
    <property type="entry name" value="S1_NusA"/>
    <property type="match status" value="1"/>
</dbReference>
<dbReference type="InterPro" id="IPR003029">
    <property type="entry name" value="S1_domain"/>
</dbReference>
<dbReference type="InterPro" id="IPR010213">
    <property type="entry name" value="TF_NusA"/>
</dbReference>
<dbReference type="Pfam" id="PF00575">
    <property type="entry name" value="S1"/>
    <property type="match status" value="1"/>
</dbReference>
<dbReference type="InterPro" id="IPR010995">
    <property type="entry name" value="DNA_repair_Rad51/TF_NusA_a-hlx"/>
</dbReference>
<dbReference type="GO" id="GO:0006353">
    <property type="term" value="P:DNA-templated transcription termination"/>
    <property type="evidence" value="ECO:0007669"/>
    <property type="project" value="UniProtKB-UniRule"/>
</dbReference>
<dbReference type="NCBIfam" id="TIGR01953">
    <property type="entry name" value="NusA"/>
    <property type="match status" value="1"/>
</dbReference>
<comment type="function">
    <text evidence="7">Participates in both transcription termination and antitermination.</text>
</comment>
<gene>
    <name evidence="7 9" type="primary">nusA</name>
    <name evidence="9" type="ORF">ENG63_06660</name>
</gene>
<dbReference type="SUPFAM" id="SSF50249">
    <property type="entry name" value="Nucleic acid-binding proteins"/>
    <property type="match status" value="1"/>
</dbReference>
<sequence length="421" mass="47311">MAAELKRIIEQVTKDKGIEKSFLIKTVEEAIRSAARKKYGHQADIEVAYNEETGEVDVYLFKTVVKDLTDTMKEITLEEARKFDPEVDIGDSIGIKLNTSEFGRIAAQAAKQIILQRMKEAEREIIYEEFKDRKGEIAYGIVQRLDKEGIIVNLGKTEALLPWEEIIPGKDNFKRGDRLRAYILDVKKESRVAQVILSRTHPAFLIALFTLEVPEIAEGIVKIISAAREPGSRAKIAVVSQDMDVDPVGACVGLRGSRVQNVVRELKGEKIDIVLWDPDPVKFICNALAPAKVLKVIMDKEEQSMEIIVPDDQLSLAIGRGGQNVRLASKLTGWKLDVRSKSHYEEIERLRYETLLKVEGVTKEIADLLTQNEIRSAEELAQCSVDELKEIGFDEEKAKSLIMAAQRFMSEETGEKQGGEE</sequence>
<dbReference type="Gene3D" id="3.30.300.20">
    <property type="match status" value="2"/>
</dbReference>
<dbReference type="GO" id="GO:0003723">
    <property type="term" value="F:RNA binding"/>
    <property type="evidence" value="ECO:0007669"/>
    <property type="project" value="UniProtKB-UniRule"/>
</dbReference>
<dbReference type="Pfam" id="PF14520">
    <property type="entry name" value="HHH_5"/>
    <property type="match status" value="1"/>
</dbReference>
<comment type="caution">
    <text evidence="9">The sequence shown here is derived from an EMBL/GenBank/DDBJ whole genome shotgun (WGS) entry which is preliminary data.</text>
</comment>
<dbReference type="EMBL" id="DRBS01000251">
    <property type="protein sequence ID" value="HDD44521.1"/>
    <property type="molecule type" value="Genomic_DNA"/>
</dbReference>
<dbReference type="PROSITE" id="PS50084">
    <property type="entry name" value="KH_TYPE_1"/>
    <property type="match status" value="1"/>
</dbReference>